<dbReference type="RefSeq" id="WP_344949723.1">
    <property type="nucleotide sequence ID" value="NZ_BAABDC010000007.1"/>
</dbReference>
<dbReference type="EMBL" id="BAABDC010000007">
    <property type="protein sequence ID" value="GAA3715859.1"/>
    <property type="molecule type" value="Genomic_DNA"/>
</dbReference>
<dbReference type="Proteomes" id="UP001501468">
    <property type="component" value="Unassembled WGS sequence"/>
</dbReference>
<accession>A0ABP7E8T3</accession>
<keyword evidence="4" id="KW-1185">Reference proteome</keyword>
<organism evidence="3 4">
    <name type="scientific">Terrabacter ginsenosidimutans</name>
    <dbReference type="NCBI Taxonomy" id="490575"/>
    <lineage>
        <taxon>Bacteria</taxon>
        <taxon>Bacillati</taxon>
        <taxon>Actinomycetota</taxon>
        <taxon>Actinomycetes</taxon>
        <taxon>Micrococcales</taxon>
        <taxon>Intrasporangiaceae</taxon>
        <taxon>Terrabacter</taxon>
    </lineage>
</organism>
<name>A0ABP7E8T3_9MICO</name>
<dbReference type="PANTHER" id="PTHR46268:SF6">
    <property type="entry name" value="UNIVERSAL STRESS PROTEIN UP12"/>
    <property type="match status" value="1"/>
</dbReference>
<evidence type="ECO:0000259" key="2">
    <source>
        <dbReference type="Pfam" id="PF00582"/>
    </source>
</evidence>
<feature type="domain" description="UspA" evidence="2">
    <location>
        <begin position="12"/>
        <end position="147"/>
    </location>
</feature>
<sequence>MNGQVRTTTYGIVVGYDGSAASQLALEWAAETARQQGKHLTLVHSVNLASVPAFPAMDLSHMEPTLEHAAKALVDEGAERAGTTLDASQVETQYWLGSPAAQLIDASREAELIVVGSRGRGRILAGLLGSTSYAVAAHAQCPVVVVRGPEGKTPEDLPMPPRPGRDHDVVVGVDDSDAAVRAVNAAVEVAERERAVLHIVRVAHSVSMEAWTYAETAKGGTEETHAIRDHAEESVTRAANRVRALHPKVIVTTEVLYGDPGQSLADLGATAGLIVVGSRGHGGFTGMLLGSVSHRVIHDAVCPVMVVR</sequence>
<dbReference type="PRINTS" id="PR01438">
    <property type="entry name" value="UNVRSLSTRESS"/>
</dbReference>
<proteinExistence type="inferred from homology"/>
<protein>
    <submittedName>
        <fullName evidence="3">Universal stress protein</fullName>
    </submittedName>
</protein>
<gene>
    <name evidence="3" type="ORF">GCM10022399_35580</name>
</gene>
<dbReference type="Pfam" id="PF00582">
    <property type="entry name" value="Usp"/>
    <property type="match status" value="2"/>
</dbReference>
<dbReference type="Gene3D" id="3.40.50.620">
    <property type="entry name" value="HUPs"/>
    <property type="match status" value="2"/>
</dbReference>
<dbReference type="InterPro" id="IPR006016">
    <property type="entry name" value="UspA"/>
</dbReference>
<dbReference type="SUPFAM" id="SSF52402">
    <property type="entry name" value="Adenine nucleotide alpha hydrolases-like"/>
    <property type="match status" value="2"/>
</dbReference>
<evidence type="ECO:0000256" key="1">
    <source>
        <dbReference type="ARBA" id="ARBA00008791"/>
    </source>
</evidence>
<dbReference type="PANTHER" id="PTHR46268">
    <property type="entry name" value="STRESS RESPONSE PROTEIN NHAX"/>
    <property type="match status" value="1"/>
</dbReference>
<comment type="caution">
    <text evidence="3">The sequence shown here is derived from an EMBL/GenBank/DDBJ whole genome shotgun (WGS) entry which is preliminary data.</text>
</comment>
<dbReference type="InterPro" id="IPR006015">
    <property type="entry name" value="Universal_stress_UspA"/>
</dbReference>
<dbReference type="InterPro" id="IPR014729">
    <property type="entry name" value="Rossmann-like_a/b/a_fold"/>
</dbReference>
<comment type="similarity">
    <text evidence="1">Belongs to the universal stress protein A family.</text>
</comment>
<evidence type="ECO:0000313" key="3">
    <source>
        <dbReference type="EMBL" id="GAA3715859.1"/>
    </source>
</evidence>
<reference evidence="4" key="1">
    <citation type="journal article" date="2019" name="Int. J. Syst. Evol. Microbiol.">
        <title>The Global Catalogue of Microorganisms (GCM) 10K type strain sequencing project: providing services to taxonomists for standard genome sequencing and annotation.</title>
        <authorList>
            <consortium name="The Broad Institute Genomics Platform"/>
            <consortium name="The Broad Institute Genome Sequencing Center for Infectious Disease"/>
            <person name="Wu L."/>
            <person name="Ma J."/>
        </authorList>
    </citation>
    <scope>NUCLEOTIDE SEQUENCE [LARGE SCALE GENOMIC DNA]</scope>
    <source>
        <strain evidence="4">JCM 17125</strain>
    </source>
</reference>
<feature type="domain" description="UspA" evidence="2">
    <location>
        <begin position="169"/>
        <end position="308"/>
    </location>
</feature>
<evidence type="ECO:0000313" key="4">
    <source>
        <dbReference type="Proteomes" id="UP001501468"/>
    </source>
</evidence>